<dbReference type="GeneID" id="28734309"/>
<dbReference type="OrthoDB" id="21513at2759"/>
<dbReference type="Gene3D" id="6.10.250.3180">
    <property type="match status" value="1"/>
</dbReference>
<feature type="compositionally biased region" description="Polar residues" evidence="1">
    <location>
        <begin position="166"/>
        <end position="176"/>
    </location>
</feature>
<sequence>MPGPDSLLAIAQRSAARHASGITSLGDLPPNLVLPILAKVPTPQQLALIESSSPQIIGHTDASGDPKNWYRVYKKLKKQADAEEREAAGRLAAAYQGINTTREQNLTKVTNVHQMPARRVVRSSAVNRAGWGPSSKGLSPAEKIKRQVNDAARAKMLRERNLAKLNGQQSAGTSAYKNPAKVSVAPRSMVEEIKKSRMSPPPPMTVRIPVRRGSSVTAASSAVDQSQRTTPRPGNGYDMTQDREARLRAMQNRRPGDALPPITQSNPAPSSTSNNLSLEFLEDEDLFSSSEDDGDDIEVPTITAKPDRSSPRPTPVPATALHPARPAAAPILQQKRKAPPALFMASSSPAKRVKGNV</sequence>
<evidence type="ECO:0008006" key="4">
    <source>
        <dbReference type="Google" id="ProtNLM"/>
    </source>
</evidence>
<dbReference type="GO" id="GO:0070449">
    <property type="term" value="C:elongin complex"/>
    <property type="evidence" value="ECO:0007669"/>
    <property type="project" value="InterPro"/>
</dbReference>
<dbReference type="InterPro" id="IPR010684">
    <property type="entry name" value="RNA_pol_II_trans_fac_SIII_A"/>
</dbReference>
<feature type="region of interest" description="Disordered" evidence="1">
    <location>
        <begin position="254"/>
        <end position="275"/>
    </location>
</feature>
<evidence type="ECO:0000313" key="3">
    <source>
        <dbReference type="Proteomes" id="UP000038010"/>
    </source>
</evidence>
<evidence type="ECO:0000256" key="1">
    <source>
        <dbReference type="SAM" id="MobiDB-lite"/>
    </source>
</evidence>
<dbReference type="GO" id="GO:0006368">
    <property type="term" value="P:transcription elongation by RNA polymerase II"/>
    <property type="evidence" value="ECO:0007669"/>
    <property type="project" value="InterPro"/>
</dbReference>
<feature type="compositionally biased region" description="Acidic residues" evidence="1">
    <location>
        <begin position="287"/>
        <end position="298"/>
    </location>
</feature>
<proteinExistence type="predicted"/>
<dbReference type="AlphaFoldDB" id="A0A0N1HA82"/>
<dbReference type="Proteomes" id="UP000038010">
    <property type="component" value="Unassembled WGS sequence"/>
</dbReference>
<protein>
    <recommendedName>
        <fullName evidence="4">Elongin-A</fullName>
    </recommendedName>
</protein>
<keyword evidence="3" id="KW-1185">Reference proteome</keyword>
<feature type="region of interest" description="Disordered" evidence="1">
    <location>
        <begin position="191"/>
        <end position="240"/>
    </location>
</feature>
<accession>A0A0N1HA82</accession>
<comment type="caution">
    <text evidence="2">The sequence shown here is derived from an EMBL/GenBank/DDBJ whole genome shotgun (WGS) entry which is preliminary data.</text>
</comment>
<feature type="compositionally biased region" description="Low complexity" evidence="1">
    <location>
        <begin position="317"/>
        <end position="330"/>
    </location>
</feature>
<dbReference type="VEuPathDB" id="FungiDB:AB675_2457"/>
<dbReference type="EMBL" id="LFJN01000002">
    <property type="protein sequence ID" value="KPI44806.1"/>
    <property type="molecule type" value="Genomic_DNA"/>
</dbReference>
<reference evidence="2 3" key="1">
    <citation type="submission" date="2015-06" db="EMBL/GenBank/DDBJ databases">
        <title>Draft genome of the ant-associated black yeast Phialophora attae CBS 131958.</title>
        <authorList>
            <person name="Moreno L.F."/>
            <person name="Stielow B.J."/>
            <person name="de Hoog S."/>
            <person name="Vicente V.A."/>
            <person name="Weiss V.A."/>
            <person name="de Vries M."/>
            <person name="Cruz L.M."/>
            <person name="Souza E.M."/>
        </authorList>
    </citation>
    <scope>NUCLEOTIDE SEQUENCE [LARGE SCALE GENOMIC DNA]</scope>
    <source>
        <strain evidence="2 3">CBS 131958</strain>
    </source>
</reference>
<name>A0A0N1HA82_9EURO</name>
<feature type="compositionally biased region" description="Polar residues" evidence="1">
    <location>
        <begin position="262"/>
        <end position="275"/>
    </location>
</feature>
<feature type="region of interest" description="Disordered" evidence="1">
    <location>
        <begin position="287"/>
        <end position="357"/>
    </location>
</feature>
<dbReference type="Pfam" id="PF06881">
    <property type="entry name" value="Elongin_A"/>
    <property type="match status" value="1"/>
</dbReference>
<organism evidence="2 3">
    <name type="scientific">Cyphellophora attinorum</name>
    <dbReference type="NCBI Taxonomy" id="1664694"/>
    <lineage>
        <taxon>Eukaryota</taxon>
        <taxon>Fungi</taxon>
        <taxon>Dikarya</taxon>
        <taxon>Ascomycota</taxon>
        <taxon>Pezizomycotina</taxon>
        <taxon>Eurotiomycetes</taxon>
        <taxon>Chaetothyriomycetidae</taxon>
        <taxon>Chaetothyriales</taxon>
        <taxon>Cyphellophoraceae</taxon>
        <taxon>Cyphellophora</taxon>
    </lineage>
</organism>
<dbReference type="RefSeq" id="XP_018004769.1">
    <property type="nucleotide sequence ID" value="XM_018142429.1"/>
</dbReference>
<evidence type="ECO:0000313" key="2">
    <source>
        <dbReference type="EMBL" id="KPI44806.1"/>
    </source>
</evidence>
<feature type="region of interest" description="Disordered" evidence="1">
    <location>
        <begin position="165"/>
        <end position="184"/>
    </location>
</feature>
<dbReference type="STRING" id="1664694.A0A0N1HA82"/>
<feature type="compositionally biased region" description="Polar residues" evidence="1">
    <location>
        <begin position="214"/>
        <end position="232"/>
    </location>
</feature>
<gene>
    <name evidence="2" type="ORF">AB675_2457</name>
</gene>